<accession>A0A1Y1K8C8</accession>
<proteinExistence type="predicted"/>
<dbReference type="EMBL" id="GEZM01091975">
    <property type="protein sequence ID" value="JAV56688.1"/>
    <property type="molecule type" value="Transcribed_RNA"/>
</dbReference>
<sequence>MVSMAKASNSYVSLISLYFLCFKETVEAARRQNLRANSCSEGVKQQQCRRKPKNVLFHRVIDIPSGRLPPVRKRPHGYNKFGISIDTRARFKILFMALCRELFEQDRP</sequence>
<feature type="chain" id="PRO_5013254184" description="Secreted protein" evidence="1">
    <location>
        <begin position="29"/>
        <end position="108"/>
    </location>
</feature>
<evidence type="ECO:0000313" key="2">
    <source>
        <dbReference type="EMBL" id="JAV56688.1"/>
    </source>
</evidence>
<name>A0A1Y1K8C8_PHOPY</name>
<organism evidence="2">
    <name type="scientific">Photinus pyralis</name>
    <name type="common">Common eastern firefly</name>
    <name type="synonym">Lampyris pyralis</name>
    <dbReference type="NCBI Taxonomy" id="7054"/>
    <lineage>
        <taxon>Eukaryota</taxon>
        <taxon>Metazoa</taxon>
        <taxon>Ecdysozoa</taxon>
        <taxon>Arthropoda</taxon>
        <taxon>Hexapoda</taxon>
        <taxon>Insecta</taxon>
        <taxon>Pterygota</taxon>
        <taxon>Neoptera</taxon>
        <taxon>Endopterygota</taxon>
        <taxon>Coleoptera</taxon>
        <taxon>Polyphaga</taxon>
        <taxon>Elateriformia</taxon>
        <taxon>Elateroidea</taxon>
        <taxon>Lampyridae</taxon>
        <taxon>Lampyrinae</taxon>
        <taxon>Photinus</taxon>
    </lineage>
</organism>
<evidence type="ECO:0000256" key="1">
    <source>
        <dbReference type="SAM" id="SignalP"/>
    </source>
</evidence>
<evidence type="ECO:0008006" key="3">
    <source>
        <dbReference type="Google" id="ProtNLM"/>
    </source>
</evidence>
<keyword evidence="1" id="KW-0732">Signal</keyword>
<reference evidence="2" key="1">
    <citation type="journal article" date="2016" name="Sci. Rep.">
        <title>Molecular characterization of firefly nuptial gifts: a multi-omics approach sheds light on postcopulatory sexual selection.</title>
        <authorList>
            <person name="Al-Wathiqui N."/>
            <person name="Fallon T.R."/>
            <person name="South A."/>
            <person name="Weng J.K."/>
            <person name="Lewis S.M."/>
        </authorList>
    </citation>
    <scope>NUCLEOTIDE SEQUENCE</scope>
</reference>
<protein>
    <recommendedName>
        <fullName evidence="3">Secreted protein</fullName>
    </recommendedName>
</protein>
<dbReference type="AlphaFoldDB" id="A0A1Y1K8C8"/>
<feature type="signal peptide" evidence="1">
    <location>
        <begin position="1"/>
        <end position="28"/>
    </location>
</feature>